<evidence type="ECO:0000259" key="1">
    <source>
        <dbReference type="PROSITE" id="PS50164"/>
    </source>
</evidence>
<accession>A0A060HZT3</accession>
<name>A0A060HZT3_RHIET</name>
<dbReference type="HOGENOM" id="CLU_1884405_0_0_5"/>
<evidence type="ECO:0000313" key="2">
    <source>
        <dbReference type="EMBL" id="AIC27072.1"/>
    </source>
</evidence>
<gene>
    <name evidence="2" type="ORF">IE4771_CH01955</name>
</gene>
<dbReference type="InterPro" id="IPR000305">
    <property type="entry name" value="GIY-YIG_endonuc"/>
</dbReference>
<sequence>MSTGIFGLLMQPPAPTMPEMQFHDWQGASGRWWLTIVQPLLAEHLDLQSVYIMVRRDWNGFAHPLYIGQTSDTGRRMGEHIQDKLRQAIALGGNELHCHFSARTKHERFTIETDLRNGHKTPLNEQPSAALGGLFGLGAGYLEKPKQTFGGLLAGY</sequence>
<dbReference type="KEGG" id="rei:IE4771_CH01955"/>
<dbReference type="RefSeq" id="WP_010061022.1">
    <property type="nucleotide sequence ID" value="NZ_CP006986.1"/>
</dbReference>
<dbReference type="Proteomes" id="UP000027180">
    <property type="component" value="Chromosome"/>
</dbReference>
<reference evidence="2 3" key="1">
    <citation type="submission" date="2013-12" db="EMBL/GenBank/DDBJ databases">
        <title>Complete genome sequence of Rhizobium etli bv. mimosae IE4771.</title>
        <authorList>
            <person name="Bustos P."/>
            <person name="Santamaria R.I."/>
            <person name="Lozano L."/>
            <person name="Ormeno-Orrillo E."/>
            <person name="Rogel M.A."/>
            <person name="Romero D."/>
            <person name="Cevallos M.A."/>
            <person name="Martinez-Romero E."/>
            <person name="Gonzalez V."/>
        </authorList>
    </citation>
    <scope>NUCLEOTIDE SEQUENCE [LARGE SCALE GENOMIC DNA]</scope>
    <source>
        <strain evidence="2 3">IE4771</strain>
    </source>
</reference>
<organism evidence="2 3">
    <name type="scientific">Rhizobium etli bv. mimosae str. IE4771</name>
    <dbReference type="NCBI Taxonomy" id="1432050"/>
    <lineage>
        <taxon>Bacteria</taxon>
        <taxon>Pseudomonadati</taxon>
        <taxon>Pseudomonadota</taxon>
        <taxon>Alphaproteobacteria</taxon>
        <taxon>Hyphomicrobiales</taxon>
        <taxon>Rhizobiaceae</taxon>
        <taxon>Rhizobium/Agrobacterium group</taxon>
        <taxon>Rhizobium</taxon>
    </lineage>
</organism>
<proteinExistence type="predicted"/>
<dbReference type="PROSITE" id="PS50164">
    <property type="entry name" value="GIY_YIG"/>
    <property type="match status" value="1"/>
</dbReference>
<feature type="domain" description="GIY-YIG" evidence="1">
    <location>
        <begin position="46"/>
        <end position="125"/>
    </location>
</feature>
<dbReference type="AlphaFoldDB" id="A0A060HZT3"/>
<protein>
    <recommendedName>
        <fullName evidence="1">GIY-YIG domain-containing protein</fullName>
    </recommendedName>
</protein>
<evidence type="ECO:0000313" key="3">
    <source>
        <dbReference type="Proteomes" id="UP000027180"/>
    </source>
</evidence>
<dbReference type="OrthoDB" id="7870314at2"/>
<dbReference type="EMBL" id="CP006986">
    <property type="protein sequence ID" value="AIC27072.1"/>
    <property type="molecule type" value="Genomic_DNA"/>
</dbReference>